<dbReference type="Proteomes" id="UP001597214">
    <property type="component" value="Unassembled WGS sequence"/>
</dbReference>
<sequence>MINGLISNQLNKSQSFIKETKERIQKAYKEDNRPWVVGYSGGKDSTVVVQLVFEAINELPKEELHKKVFVISSDTLVETPLIINSINKTLRRIQDEALSRDLPIETHKVKPMIKQSFWVNIIGKGYPSPNQSFRWCTDRLKIDPANQFIMDKVSAFGEVIMVLGVREDESATRGNVIRSHTVEGKTFMKHSTLSNAYVFAPIRNFTLDDVWDYLLSYPSPWGDDNFELHRLYQDSSSGECPLVVDKSTKDKAGSCGNSRFGCWVCTVVSEDKALNGFIQSGHDWMKPLLDFRNWLAGIRDDRTKRMKYRKHGQVYFNEVKIQEINNKSYVLIPKKSNRPKQLIPFEDYTIVDKDNLSNYISENEIDLSTSEDQKLLVTYTETSLEGVNETKYAQLGLGPFTMEARKEILIKLLTIQRELNHPEDPHYQLISVDELKEIRRIWFKNGEWEDPIPALFEEVLGYSLDWEIDDRPLFDKDQISDLEFLCDQFKVDLNVVKKLISIEKEYSGYKVRRGLTEELGKALKQDYLHLL</sequence>
<proteinExistence type="predicted"/>
<dbReference type="InterPro" id="IPR050128">
    <property type="entry name" value="Sulfate_adenylyltrnsfr_sub2"/>
</dbReference>
<dbReference type="PANTHER" id="PTHR43196">
    <property type="entry name" value="SULFATE ADENYLYLTRANSFERASE SUBUNIT 2"/>
    <property type="match status" value="1"/>
</dbReference>
<organism evidence="2 3">
    <name type="scientific">Bacillus salitolerans</name>
    <dbReference type="NCBI Taxonomy" id="1437434"/>
    <lineage>
        <taxon>Bacteria</taxon>
        <taxon>Bacillati</taxon>
        <taxon>Bacillota</taxon>
        <taxon>Bacilli</taxon>
        <taxon>Bacillales</taxon>
        <taxon>Bacillaceae</taxon>
        <taxon>Bacillus</taxon>
    </lineage>
</organism>
<keyword evidence="3" id="KW-1185">Reference proteome</keyword>
<dbReference type="RefSeq" id="WP_377930745.1">
    <property type="nucleotide sequence ID" value="NZ_JBHUEM010000055.1"/>
</dbReference>
<dbReference type="InterPro" id="IPR014729">
    <property type="entry name" value="Rossmann-like_a/b/a_fold"/>
</dbReference>
<comment type="caution">
    <text evidence="2">The sequence shown here is derived from an EMBL/GenBank/DDBJ whole genome shotgun (WGS) entry which is preliminary data.</text>
</comment>
<gene>
    <name evidence="2" type="primary">dndC</name>
    <name evidence="2" type="ORF">ACFSCX_23775</name>
</gene>
<accession>A0ABW4LWE0</accession>
<protein>
    <submittedName>
        <fullName evidence="2">DNA phosphorothioation system sulfurtransferase DndC</fullName>
    </submittedName>
</protein>
<dbReference type="SUPFAM" id="SSF52402">
    <property type="entry name" value="Adenine nucleotide alpha hydrolases-like"/>
    <property type="match status" value="1"/>
</dbReference>
<dbReference type="EMBL" id="JBHUEM010000055">
    <property type="protein sequence ID" value="MFD1739505.1"/>
    <property type="molecule type" value="Genomic_DNA"/>
</dbReference>
<dbReference type="Gene3D" id="3.40.50.620">
    <property type="entry name" value="HUPs"/>
    <property type="match status" value="1"/>
</dbReference>
<dbReference type="InterPro" id="IPR002500">
    <property type="entry name" value="PAPS_reduct_dom"/>
</dbReference>
<dbReference type="InterPro" id="IPR017598">
    <property type="entry name" value="SulphurTrfase_DndC"/>
</dbReference>
<reference evidence="3" key="1">
    <citation type="journal article" date="2019" name="Int. J. Syst. Evol. Microbiol.">
        <title>The Global Catalogue of Microorganisms (GCM) 10K type strain sequencing project: providing services to taxonomists for standard genome sequencing and annotation.</title>
        <authorList>
            <consortium name="The Broad Institute Genomics Platform"/>
            <consortium name="The Broad Institute Genome Sequencing Center for Infectious Disease"/>
            <person name="Wu L."/>
            <person name="Ma J."/>
        </authorList>
    </citation>
    <scope>NUCLEOTIDE SEQUENCE [LARGE SCALE GENOMIC DNA]</scope>
    <source>
        <strain evidence="3">CCUG 49339</strain>
    </source>
</reference>
<name>A0ABW4LWE0_9BACI</name>
<dbReference type="NCBIfam" id="TIGR03183">
    <property type="entry name" value="DNA_S_dndC"/>
    <property type="match status" value="1"/>
</dbReference>
<dbReference type="NCBIfam" id="NF005316">
    <property type="entry name" value="PRK06850.1"/>
    <property type="match status" value="1"/>
</dbReference>
<evidence type="ECO:0000313" key="3">
    <source>
        <dbReference type="Proteomes" id="UP001597214"/>
    </source>
</evidence>
<evidence type="ECO:0000259" key="1">
    <source>
        <dbReference type="Pfam" id="PF01507"/>
    </source>
</evidence>
<dbReference type="CDD" id="cd23947">
    <property type="entry name" value="PAPS_reductase-like_YbdN"/>
    <property type="match status" value="1"/>
</dbReference>
<dbReference type="PANTHER" id="PTHR43196:SF2">
    <property type="entry name" value="PHOSPHOADENOSINE PHOSPHOSULFATE REDUCTASE"/>
    <property type="match status" value="1"/>
</dbReference>
<feature type="domain" description="Phosphoadenosine phosphosulphate reductase" evidence="1">
    <location>
        <begin position="36"/>
        <end position="266"/>
    </location>
</feature>
<evidence type="ECO:0000313" key="2">
    <source>
        <dbReference type="EMBL" id="MFD1739505.1"/>
    </source>
</evidence>
<dbReference type="Pfam" id="PF01507">
    <property type="entry name" value="PAPS_reduct"/>
    <property type="match status" value="1"/>
</dbReference>